<dbReference type="EC" id="6.3.1.20" evidence="3"/>
<dbReference type="PaxDb" id="273116-14325258"/>
<evidence type="ECO:0000256" key="1">
    <source>
        <dbReference type="ARBA" id="ARBA00005085"/>
    </source>
</evidence>
<keyword evidence="6" id="KW-0067">ATP-binding</keyword>
<dbReference type="UniPathway" id="UPA00537">
    <property type="reaction ID" value="UER00594"/>
</dbReference>
<name>Q979Z0_THEVO</name>
<gene>
    <name evidence="9" type="ORF">TVG1043834</name>
</gene>
<organism evidence="9 10">
    <name type="scientific">Thermoplasma volcanium (strain ATCC 51530 / DSM 4299 / JCM 9571 / NBRC 15438 / GSS1)</name>
    <dbReference type="NCBI Taxonomy" id="273116"/>
    <lineage>
        <taxon>Archaea</taxon>
        <taxon>Methanobacteriati</taxon>
        <taxon>Thermoplasmatota</taxon>
        <taxon>Thermoplasmata</taxon>
        <taxon>Thermoplasmatales</taxon>
        <taxon>Thermoplasmataceae</taxon>
        <taxon>Thermoplasma</taxon>
    </lineage>
</organism>
<evidence type="ECO:0000256" key="2">
    <source>
        <dbReference type="ARBA" id="ARBA00005124"/>
    </source>
</evidence>
<dbReference type="KEGG" id="tvo:TVG1043834"/>
<dbReference type="InterPro" id="IPR050664">
    <property type="entry name" value="Octanoyltrans_LipM/LipL"/>
</dbReference>
<dbReference type="Pfam" id="PF10437">
    <property type="entry name" value="Lip_prot_lig_C"/>
    <property type="match status" value="1"/>
</dbReference>
<protein>
    <recommendedName>
        <fullName evidence="3">lipoate--protein ligase</fullName>
        <ecNumber evidence="3">6.3.1.20</ecNumber>
    </recommendedName>
</protein>
<dbReference type="SUPFAM" id="SSF82649">
    <property type="entry name" value="SufE/NifU"/>
    <property type="match status" value="1"/>
</dbReference>
<dbReference type="STRING" id="273116.gene:9381813"/>
<evidence type="ECO:0000313" key="9">
    <source>
        <dbReference type="EMBL" id="BAB60162.1"/>
    </source>
</evidence>
<dbReference type="InterPro" id="IPR019491">
    <property type="entry name" value="Lipoate_protein_ligase_C"/>
</dbReference>
<evidence type="ECO:0000256" key="3">
    <source>
        <dbReference type="ARBA" id="ARBA00012367"/>
    </source>
</evidence>
<dbReference type="Proteomes" id="UP000001017">
    <property type="component" value="Chromosome"/>
</dbReference>
<accession>Q979Z0</accession>
<dbReference type="eggNOG" id="arCOG03837">
    <property type="taxonomic scope" value="Archaea"/>
</dbReference>
<dbReference type="EMBL" id="BA000011">
    <property type="protein sequence ID" value="BAB60162.1"/>
    <property type="molecule type" value="Genomic_DNA"/>
</dbReference>
<dbReference type="HOGENOM" id="CLU_181210_0_0_2"/>
<evidence type="ECO:0000256" key="5">
    <source>
        <dbReference type="ARBA" id="ARBA00022741"/>
    </source>
</evidence>
<proteinExistence type="predicted"/>
<reference evidence="9 10" key="2">
    <citation type="journal article" date="2000" name="Proc. Natl. Acad. Sci. U.S.A.">
        <title>Archaeal adaptation to higher temperatures revealed by genomic sequence of Thermoplasma volcanium.</title>
        <authorList>
            <person name="Kawashima T."/>
            <person name="Amano N."/>
            <person name="Koike H."/>
            <person name="Makino S."/>
            <person name="Higuchi S."/>
            <person name="Kawashima-Ohya Y."/>
            <person name="Watanabe K."/>
            <person name="Yamazaki M."/>
            <person name="Kanehori K."/>
            <person name="Kawamoto T."/>
            <person name="Nunoshiba T."/>
            <person name="Yamamoto Y."/>
            <person name="Aramaki H."/>
            <person name="Makino K."/>
            <person name="Suzuki M."/>
        </authorList>
    </citation>
    <scope>NUCLEOTIDE SEQUENCE [LARGE SCALE GENOMIC DNA]</scope>
    <source>
        <strain evidence="10">ATCC 51530 / DSM 4299 / JCM 9571 / NBRC 15438 / GSS1</strain>
    </source>
</reference>
<evidence type="ECO:0000259" key="8">
    <source>
        <dbReference type="Pfam" id="PF10437"/>
    </source>
</evidence>
<keyword evidence="10" id="KW-1185">Reference proteome</keyword>
<comment type="pathway">
    <text evidence="2">Protein modification; protein lipoylation via exogenous pathway; protein N(6)-(lipoyl)lysine from lipoate: step 1/2.</text>
</comment>
<sequence length="87" mass="9844">MMHVNRNWKAKKGLIRVSMDVENGVINNIKISGDFFMFPEESINELENMLKGSKIDNIKSIIDKFYNEGIITPGVEPQDFVNAIAGE</sequence>
<dbReference type="AlphaFoldDB" id="Q979Z0"/>
<evidence type="ECO:0000256" key="6">
    <source>
        <dbReference type="ARBA" id="ARBA00022840"/>
    </source>
</evidence>
<feature type="domain" description="Lipoate protein ligase C-terminal" evidence="8">
    <location>
        <begin position="3"/>
        <end position="84"/>
    </location>
</feature>
<evidence type="ECO:0000256" key="7">
    <source>
        <dbReference type="ARBA" id="ARBA00048037"/>
    </source>
</evidence>
<keyword evidence="5" id="KW-0547">Nucleotide-binding</keyword>
<dbReference type="Gene3D" id="3.30.390.50">
    <property type="entry name" value="CO dehydrogenase flavoprotein, C-terminal domain"/>
    <property type="match status" value="1"/>
</dbReference>
<dbReference type="GO" id="GO:0016979">
    <property type="term" value="F:lipoate-protein ligase activity"/>
    <property type="evidence" value="ECO:0007669"/>
    <property type="project" value="UniProtKB-EC"/>
</dbReference>
<reference evidence="9 10" key="1">
    <citation type="journal article" date="1999" name="Proc. Jpn. Acad.">
        <title>Determination of the complete genomic DNA sequence of Thermoplasma volvanium GSS1.</title>
        <authorList>
            <person name="Kawashima T."/>
            <person name="Yamamoto Y."/>
            <person name="Aramaki H."/>
            <person name="Nunoshiba T."/>
            <person name="Kawamoto T."/>
            <person name="Watanabe K."/>
            <person name="Yamazaki M."/>
            <person name="Kanehori K."/>
            <person name="Amano N."/>
            <person name="Ohya Y."/>
            <person name="Makino K."/>
            <person name="Suzuki M."/>
        </authorList>
    </citation>
    <scope>NUCLEOTIDE SEQUENCE [LARGE SCALE GENOMIC DNA]</scope>
    <source>
        <strain evidence="10">ATCC 51530 / DSM 4299 / JCM 9571 / NBRC 15438 / GSS1</strain>
    </source>
</reference>
<evidence type="ECO:0000313" key="10">
    <source>
        <dbReference type="Proteomes" id="UP000001017"/>
    </source>
</evidence>
<dbReference type="PhylomeDB" id="Q979Z0"/>
<dbReference type="GO" id="GO:0005524">
    <property type="term" value="F:ATP binding"/>
    <property type="evidence" value="ECO:0007669"/>
    <property type="project" value="UniProtKB-KW"/>
</dbReference>
<dbReference type="PANTHER" id="PTHR43679">
    <property type="entry name" value="OCTANOYLTRANSFERASE LIPM-RELATED"/>
    <property type="match status" value="1"/>
</dbReference>
<comment type="catalytic activity">
    <reaction evidence="7">
        <text>L-lysyl-[lipoyl-carrier protein] + (R)-lipoate + ATP = N(6)-[(R)-lipoyl]-L-lysyl-[lipoyl-carrier protein] + AMP + diphosphate + H(+)</text>
        <dbReference type="Rhea" id="RHEA:49288"/>
        <dbReference type="Rhea" id="RHEA-COMP:10500"/>
        <dbReference type="Rhea" id="RHEA-COMP:10502"/>
        <dbReference type="ChEBI" id="CHEBI:15378"/>
        <dbReference type="ChEBI" id="CHEBI:29969"/>
        <dbReference type="ChEBI" id="CHEBI:30616"/>
        <dbReference type="ChEBI" id="CHEBI:33019"/>
        <dbReference type="ChEBI" id="CHEBI:83088"/>
        <dbReference type="ChEBI" id="CHEBI:83099"/>
        <dbReference type="ChEBI" id="CHEBI:456215"/>
        <dbReference type="EC" id="6.3.1.20"/>
    </reaction>
</comment>
<keyword evidence="4" id="KW-0436">Ligase</keyword>
<comment type="pathway">
    <text evidence="1">Protein modification; protein lipoylation via exogenous pathway; protein N(6)-(lipoyl)lysine from lipoate: step 2/2.</text>
</comment>
<dbReference type="GO" id="GO:0009249">
    <property type="term" value="P:protein lipoylation"/>
    <property type="evidence" value="ECO:0007669"/>
    <property type="project" value="UniProtKB-ARBA"/>
</dbReference>
<dbReference type="PANTHER" id="PTHR43679:SF2">
    <property type="entry name" value="OCTANOYL-[GCVH]:PROTEIN N-OCTANOYLTRANSFERASE"/>
    <property type="match status" value="1"/>
</dbReference>
<evidence type="ECO:0000256" key="4">
    <source>
        <dbReference type="ARBA" id="ARBA00022598"/>
    </source>
</evidence>